<evidence type="ECO:0000313" key="1">
    <source>
        <dbReference type="EMBL" id="OGF23304.1"/>
    </source>
</evidence>
<organism evidence="1 2">
    <name type="scientific">Candidatus Falkowbacteria bacterium RBG_13_39_14</name>
    <dbReference type="NCBI Taxonomy" id="1797985"/>
    <lineage>
        <taxon>Bacteria</taxon>
        <taxon>Candidatus Falkowiibacteriota</taxon>
    </lineage>
</organism>
<accession>A0A1F5S9B2</accession>
<sequence>MTMSQALITSRDPRGLHAVGLFEAVYNKAHLDDTRAQRLNERGGELQDGIAKLIAELSQSDRYADEEVESKYTYPPEYKGPHPIKEQVLSLAKILSLNSAKALEYSDNLPKLPSEAEGWFAWIDYIEVGRQYFPQEKNLKVLYCLGVNLVLEKIKESRSFYNCREGEIIESKLRLCSRTADAENVMRRTQNGSILIGAVQLGRRYRGRSVRRAHELFIPNEFGLGSVAVGSIALTHPERFVRFNELDVDCAGDEFDFGDGRFFGAPCVYHRSDEVGFGARRVNDAHSYYGAASAFLPQFDH</sequence>
<name>A0A1F5S9B2_9BACT</name>
<comment type="caution">
    <text evidence="1">The sequence shown here is derived from an EMBL/GenBank/DDBJ whole genome shotgun (WGS) entry which is preliminary data.</text>
</comment>
<dbReference type="EMBL" id="MFFS01000003">
    <property type="protein sequence ID" value="OGF23304.1"/>
    <property type="molecule type" value="Genomic_DNA"/>
</dbReference>
<gene>
    <name evidence="1" type="ORF">A2Y83_00595</name>
</gene>
<reference evidence="1 2" key="1">
    <citation type="journal article" date="2016" name="Nat. Commun.">
        <title>Thousands of microbial genomes shed light on interconnected biogeochemical processes in an aquifer system.</title>
        <authorList>
            <person name="Anantharaman K."/>
            <person name="Brown C.T."/>
            <person name="Hug L.A."/>
            <person name="Sharon I."/>
            <person name="Castelle C.J."/>
            <person name="Probst A.J."/>
            <person name="Thomas B.C."/>
            <person name="Singh A."/>
            <person name="Wilkins M.J."/>
            <person name="Karaoz U."/>
            <person name="Brodie E.L."/>
            <person name="Williams K.H."/>
            <person name="Hubbard S.S."/>
            <person name="Banfield J.F."/>
        </authorList>
    </citation>
    <scope>NUCLEOTIDE SEQUENCE [LARGE SCALE GENOMIC DNA]</scope>
</reference>
<dbReference type="AlphaFoldDB" id="A0A1F5S9B2"/>
<dbReference type="Proteomes" id="UP000178323">
    <property type="component" value="Unassembled WGS sequence"/>
</dbReference>
<proteinExistence type="predicted"/>
<evidence type="ECO:0000313" key="2">
    <source>
        <dbReference type="Proteomes" id="UP000178323"/>
    </source>
</evidence>
<protein>
    <submittedName>
        <fullName evidence="1">Uncharacterized protein</fullName>
    </submittedName>
</protein>